<keyword evidence="2" id="KW-0732">Signal</keyword>
<dbReference type="AlphaFoldDB" id="A0A4P6M8B3"/>
<dbReference type="InterPro" id="IPR006059">
    <property type="entry name" value="SBP"/>
</dbReference>
<dbReference type="PROSITE" id="PS51257">
    <property type="entry name" value="PROKAR_LIPOPROTEIN"/>
    <property type="match status" value="1"/>
</dbReference>
<evidence type="ECO:0000313" key="3">
    <source>
        <dbReference type="EMBL" id="QBE99853.1"/>
    </source>
</evidence>
<organism evidence="3 4">
    <name type="scientific">Blautia producta</name>
    <dbReference type="NCBI Taxonomy" id="33035"/>
    <lineage>
        <taxon>Bacteria</taxon>
        <taxon>Bacillati</taxon>
        <taxon>Bacillota</taxon>
        <taxon>Clostridia</taxon>
        <taxon>Lachnospirales</taxon>
        <taxon>Lachnospiraceae</taxon>
        <taxon>Blautia</taxon>
    </lineage>
</organism>
<evidence type="ECO:0000313" key="4">
    <source>
        <dbReference type="Proteomes" id="UP000289794"/>
    </source>
</evidence>
<sequence>MKKRFSMLLAAGTAVSLLLAGCGGNSQQSEKEDADEEVKTESSETDKKEEEVKNSGEAVKITFWDMMWGEAGVYDVAAEALVDQYNQENPQVKVEYQSVPWDNYYQTFLTAITSGTGPDVATAGSQTPMQFATMGEIMPLTPIVEKWQSEKDPVLDDMMEGILETNKLEDDYIALPWQCDTRIFTYRRDMFKEAGIEKLPTTWEEFLDVLRTLKEKNPDVFPLVTAGDLGGAQNIMMYLTVGNQVGPVTADGKSDFTSPKIQECLEFVAALMDEQLIPEATISYKDADAQKLFYSGQAAIFYGGPVTGFFEDDNLKDNLSILDPMQGPSADKPQTVYWANSIAAYNKDSENAQETLNFVEWWVKNSKTLFTEGKCGKTPVLKSITSDAYYENAVLEKLVNEKIMPTFVHATEPIQNFYPAFGQINGERYLGNAAQKVLSGRRDYEAILEEDNGNVEAALELQAE</sequence>
<dbReference type="PANTHER" id="PTHR43649">
    <property type="entry name" value="ARABINOSE-BINDING PROTEIN-RELATED"/>
    <property type="match status" value="1"/>
</dbReference>
<accession>A0A4P6M8B3</accession>
<feature type="signal peptide" evidence="2">
    <location>
        <begin position="1"/>
        <end position="20"/>
    </location>
</feature>
<protein>
    <submittedName>
        <fullName evidence="3">Putative ABC transporter-binding protein</fullName>
    </submittedName>
</protein>
<proteinExistence type="predicted"/>
<dbReference type="KEGG" id="bpro:PMF13cell1_05447"/>
<dbReference type="EMBL" id="CP035945">
    <property type="protein sequence ID" value="QBE99853.1"/>
    <property type="molecule type" value="Genomic_DNA"/>
</dbReference>
<gene>
    <name evidence="3" type="ORF">PMF13cell1_05447</name>
</gene>
<dbReference type="RefSeq" id="WP_130182781.1">
    <property type="nucleotide sequence ID" value="NZ_CP035945.1"/>
</dbReference>
<feature type="chain" id="PRO_5039049330" evidence="2">
    <location>
        <begin position="21"/>
        <end position="464"/>
    </location>
</feature>
<dbReference type="Proteomes" id="UP000289794">
    <property type="component" value="Chromosome"/>
</dbReference>
<dbReference type="Pfam" id="PF01547">
    <property type="entry name" value="SBP_bac_1"/>
    <property type="match status" value="1"/>
</dbReference>
<dbReference type="CDD" id="cd13585">
    <property type="entry name" value="PBP2_TMBP_like"/>
    <property type="match status" value="1"/>
</dbReference>
<feature type="region of interest" description="Disordered" evidence="1">
    <location>
        <begin position="24"/>
        <end position="53"/>
    </location>
</feature>
<name>A0A4P6M8B3_9FIRM</name>
<dbReference type="PANTHER" id="PTHR43649:SF30">
    <property type="entry name" value="ABC TRANSPORTER SUBSTRATE-BINDING PROTEIN"/>
    <property type="match status" value="1"/>
</dbReference>
<dbReference type="InterPro" id="IPR050490">
    <property type="entry name" value="Bact_solute-bd_prot1"/>
</dbReference>
<evidence type="ECO:0000256" key="2">
    <source>
        <dbReference type="SAM" id="SignalP"/>
    </source>
</evidence>
<feature type="compositionally biased region" description="Basic and acidic residues" evidence="1">
    <location>
        <begin position="37"/>
        <end position="53"/>
    </location>
</feature>
<dbReference type="Gene3D" id="3.40.190.10">
    <property type="entry name" value="Periplasmic binding protein-like II"/>
    <property type="match status" value="2"/>
</dbReference>
<dbReference type="SUPFAM" id="SSF53850">
    <property type="entry name" value="Periplasmic binding protein-like II"/>
    <property type="match status" value="1"/>
</dbReference>
<evidence type="ECO:0000256" key="1">
    <source>
        <dbReference type="SAM" id="MobiDB-lite"/>
    </source>
</evidence>
<reference evidence="3 4" key="1">
    <citation type="submission" date="2019-01" db="EMBL/GenBank/DDBJ databases">
        <title>PMF-metabolizing Aryl O-demethylase.</title>
        <authorList>
            <person name="Kim M."/>
        </authorList>
    </citation>
    <scope>NUCLEOTIDE SEQUENCE [LARGE SCALE GENOMIC DNA]</scope>
    <source>
        <strain evidence="3 4">PMF1</strain>
    </source>
</reference>